<dbReference type="AlphaFoldDB" id="A0A6C0JQZ1"/>
<organism evidence="1">
    <name type="scientific">viral metagenome</name>
    <dbReference type="NCBI Taxonomy" id="1070528"/>
    <lineage>
        <taxon>unclassified sequences</taxon>
        <taxon>metagenomes</taxon>
        <taxon>organismal metagenomes</taxon>
    </lineage>
</organism>
<dbReference type="EMBL" id="MN740687">
    <property type="protein sequence ID" value="QHU07813.1"/>
    <property type="molecule type" value="Genomic_DNA"/>
</dbReference>
<reference evidence="1" key="1">
    <citation type="journal article" date="2020" name="Nature">
        <title>Giant virus diversity and host interactions through global metagenomics.</title>
        <authorList>
            <person name="Schulz F."/>
            <person name="Roux S."/>
            <person name="Paez-Espino D."/>
            <person name="Jungbluth S."/>
            <person name="Walsh D.A."/>
            <person name="Denef V.J."/>
            <person name="McMahon K.D."/>
            <person name="Konstantinidis K.T."/>
            <person name="Eloe-Fadrosh E.A."/>
            <person name="Kyrpides N.C."/>
            <person name="Woyke T."/>
        </authorList>
    </citation>
    <scope>NUCLEOTIDE SEQUENCE</scope>
    <source>
        <strain evidence="1">GVMAG-S-1041349-163</strain>
    </source>
</reference>
<sequence>METFDFLNNCPLDCPFRHCAIIKDKYEQLTQIYRDKIEYAMLALKKEDLTNYLELVHKRETNLLEIIRLVSNESRNEHNVECMQTIKKHNLSFISDTKIEINYSVYSINKQS</sequence>
<proteinExistence type="predicted"/>
<evidence type="ECO:0000313" key="1">
    <source>
        <dbReference type="EMBL" id="QHU07813.1"/>
    </source>
</evidence>
<protein>
    <submittedName>
        <fullName evidence="1">Uncharacterized protein</fullName>
    </submittedName>
</protein>
<accession>A0A6C0JQZ1</accession>
<name>A0A6C0JQZ1_9ZZZZ</name>